<name>A0ABR4G4P6_9EURO</name>
<feature type="region of interest" description="Disordered" evidence="1">
    <location>
        <begin position="235"/>
        <end position="258"/>
    </location>
</feature>
<feature type="region of interest" description="Disordered" evidence="1">
    <location>
        <begin position="410"/>
        <end position="460"/>
    </location>
</feature>
<feature type="compositionally biased region" description="Low complexity" evidence="1">
    <location>
        <begin position="317"/>
        <end position="329"/>
    </location>
</feature>
<reference evidence="2 3" key="1">
    <citation type="submission" date="2024-07" db="EMBL/GenBank/DDBJ databases">
        <title>Section-level genome sequencing and comparative genomics of Aspergillus sections Usti and Cavernicolus.</title>
        <authorList>
            <consortium name="Lawrence Berkeley National Laboratory"/>
            <person name="Nybo J.L."/>
            <person name="Vesth T.C."/>
            <person name="Theobald S."/>
            <person name="Frisvad J.C."/>
            <person name="Larsen T.O."/>
            <person name="Kjaerboelling I."/>
            <person name="Rothschild-Mancinelli K."/>
            <person name="Lyhne E.K."/>
            <person name="Kogle M.E."/>
            <person name="Barry K."/>
            <person name="Clum A."/>
            <person name="Na H."/>
            <person name="Ledsgaard L."/>
            <person name="Lin J."/>
            <person name="Lipzen A."/>
            <person name="Kuo A."/>
            <person name="Riley R."/>
            <person name="Mondo S."/>
            <person name="Labutti K."/>
            <person name="Haridas S."/>
            <person name="Pangalinan J."/>
            <person name="Salamov A.A."/>
            <person name="Simmons B.A."/>
            <person name="Magnuson J.K."/>
            <person name="Chen J."/>
            <person name="Drula E."/>
            <person name="Henrissat B."/>
            <person name="Wiebenga A."/>
            <person name="Lubbers R.J."/>
            <person name="Gomes A.C."/>
            <person name="Makela M.R."/>
            <person name="Stajich J."/>
            <person name="Grigoriev I.V."/>
            <person name="Mortensen U.H."/>
            <person name="De Vries R.P."/>
            <person name="Baker S.E."/>
            <person name="Andersen M.R."/>
        </authorList>
    </citation>
    <scope>NUCLEOTIDE SEQUENCE [LARGE SCALE GENOMIC DNA]</scope>
    <source>
        <strain evidence="2 3">CBS 209.92</strain>
    </source>
</reference>
<accession>A0ABR4G4P6</accession>
<evidence type="ECO:0000313" key="3">
    <source>
        <dbReference type="Proteomes" id="UP001610563"/>
    </source>
</evidence>
<proteinExistence type="predicted"/>
<comment type="caution">
    <text evidence="2">The sequence shown here is derived from an EMBL/GenBank/DDBJ whole genome shotgun (WGS) entry which is preliminary data.</text>
</comment>
<dbReference type="EMBL" id="JBFTWV010000050">
    <property type="protein sequence ID" value="KAL2793998.1"/>
    <property type="molecule type" value="Genomic_DNA"/>
</dbReference>
<evidence type="ECO:0000313" key="2">
    <source>
        <dbReference type="EMBL" id="KAL2793998.1"/>
    </source>
</evidence>
<feature type="compositionally biased region" description="Polar residues" evidence="1">
    <location>
        <begin position="421"/>
        <end position="431"/>
    </location>
</feature>
<evidence type="ECO:0000256" key="1">
    <source>
        <dbReference type="SAM" id="MobiDB-lite"/>
    </source>
</evidence>
<feature type="region of interest" description="Disordered" evidence="1">
    <location>
        <begin position="169"/>
        <end position="190"/>
    </location>
</feature>
<organism evidence="2 3">
    <name type="scientific">Aspergillus keveii</name>
    <dbReference type="NCBI Taxonomy" id="714993"/>
    <lineage>
        <taxon>Eukaryota</taxon>
        <taxon>Fungi</taxon>
        <taxon>Dikarya</taxon>
        <taxon>Ascomycota</taxon>
        <taxon>Pezizomycotina</taxon>
        <taxon>Eurotiomycetes</taxon>
        <taxon>Eurotiomycetidae</taxon>
        <taxon>Eurotiales</taxon>
        <taxon>Aspergillaceae</taxon>
        <taxon>Aspergillus</taxon>
        <taxon>Aspergillus subgen. Nidulantes</taxon>
    </lineage>
</organism>
<keyword evidence="3" id="KW-1185">Reference proteome</keyword>
<dbReference type="Proteomes" id="UP001610563">
    <property type="component" value="Unassembled WGS sequence"/>
</dbReference>
<feature type="region of interest" description="Disordered" evidence="1">
    <location>
        <begin position="274"/>
        <end position="356"/>
    </location>
</feature>
<gene>
    <name evidence="2" type="ORF">BJX66DRAFT_338279</name>
</gene>
<sequence length="506" mass="55435">MASIAAKTLLFEPSGPLTGTPSSLTQWKQALKEIKLLYMQRQYKRCVARSSSIFSSVREPIHPVHKVYLYFYTAMCYEAMGRYAHDYTRNKIPFLQSALDCFVTCLGVLQDESPVLEELSIISYPKPGTLESGAWITASEAIPEDTSMAQDALELQAEIESFSASFSSGRTSSLSPLPSPLSSTALRSTSPTESIISSITDIIDKTLGCPEDDPFLSGSDSDSPDNSVKVIALEEDMDDSELPLPCPSSPKNEPRLMPSPLYVRKSAAQPRSLIVPSLDTQKQSGASKDKARDRVKRSGRPPPIPLPKKLAVDSESSKSLSKRSSYGYSFRAPNLTSRPLPTTPAPPTHTTSSVQKHNSTLPFLNIQITSSITSLRKAINSTATLQHSRAMLRRNRGLRRSVSFWSFSPVKHGRRTAGSPEGNSSPCNEHGSSPMALVSKDKSLSDVSGSSSSARHGHESIQHRIVRLRAEGWETVGLKNATRGWKGMEYYRNFCGAVLDELYLDA</sequence>
<protein>
    <submittedName>
        <fullName evidence="2">Uncharacterized protein</fullName>
    </submittedName>
</protein>